<evidence type="ECO:0000256" key="6">
    <source>
        <dbReference type="SAM" id="MobiDB-lite"/>
    </source>
</evidence>
<proteinExistence type="inferred from homology"/>
<dbReference type="PANTHER" id="PTHR10209:SF887">
    <property type="entry name" value="OS03G0860600 PROTEIN"/>
    <property type="match status" value="1"/>
</dbReference>
<keyword evidence="3 5" id="KW-0560">Oxidoreductase</keyword>
<keyword evidence="4 5" id="KW-0408">Iron</keyword>
<dbReference type="GO" id="GO:0046872">
    <property type="term" value="F:metal ion binding"/>
    <property type="evidence" value="ECO:0007669"/>
    <property type="project" value="UniProtKB-KW"/>
</dbReference>
<dbReference type="AlphaFoldDB" id="A0A5J9VB42"/>
<dbReference type="Gene3D" id="2.60.120.330">
    <property type="entry name" value="B-lactam Antibiotic, Isopenicillin N Synthase, Chain"/>
    <property type="match status" value="2"/>
</dbReference>
<dbReference type="SUPFAM" id="SSF51197">
    <property type="entry name" value="Clavaminate synthase-like"/>
    <property type="match status" value="2"/>
</dbReference>
<comment type="similarity">
    <text evidence="1 5">Belongs to the iron/ascorbate-dependent oxidoreductase family.</text>
</comment>
<dbReference type="Gramene" id="TVU32701">
    <property type="protein sequence ID" value="TVU32701"/>
    <property type="gene ID" value="EJB05_24448"/>
</dbReference>
<name>A0A5J9VB42_9POAL</name>
<dbReference type="FunFam" id="2.60.120.330:FF:000005">
    <property type="entry name" value="1-aminocyclopropane-1-carboxylate oxidase homolog 1"/>
    <property type="match status" value="1"/>
</dbReference>
<dbReference type="InterPro" id="IPR044861">
    <property type="entry name" value="IPNS-like_FE2OG_OXY"/>
</dbReference>
<feature type="region of interest" description="Disordered" evidence="6">
    <location>
        <begin position="40"/>
        <end position="63"/>
    </location>
</feature>
<comment type="caution">
    <text evidence="8">The sequence shown here is derived from an EMBL/GenBank/DDBJ whole genome shotgun (WGS) entry which is preliminary data.</text>
</comment>
<evidence type="ECO:0000259" key="7">
    <source>
        <dbReference type="PROSITE" id="PS51471"/>
    </source>
</evidence>
<evidence type="ECO:0000313" key="8">
    <source>
        <dbReference type="EMBL" id="TVU32701.1"/>
    </source>
</evidence>
<dbReference type="PROSITE" id="PS51471">
    <property type="entry name" value="FE2OG_OXY"/>
    <property type="match status" value="1"/>
</dbReference>
<dbReference type="OrthoDB" id="288590at2759"/>
<dbReference type="InterPro" id="IPR027443">
    <property type="entry name" value="IPNS-like_sf"/>
</dbReference>
<dbReference type="InterPro" id="IPR026992">
    <property type="entry name" value="DIOX_N"/>
</dbReference>
<organism evidence="8 9">
    <name type="scientific">Eragrostis curvula</name>
    <name type="common">weeping love grass</name>
    <dbReference type="NCBI Taxonomy" id="38414"/>
    <lineage>
        <taxon>Eukaryota</taxon>
        <taxon>Viridiplantae</taxon>
        <taxon>Streptophyta</taxon>
        <taxon>Embryophyta</taxon>
        <taxon>Tracheophyta</taxon>
        <taxon>Spermatophyta</taxon>
        <taxon>Magnoliopsida</taxon>
        <taxon>Liliopsida</taxon>
        <taxon>Poales</taxon>
        <taxon>Poaceae</taxon>
        <taxon>PACMAD clade</taxon>
        <taxon>Chloridoideae</taxon>
        <taxon>Eragrostideae</taxon>
        <taxon>Eragrostidinae</taxon>
        <taxon>Eragrostis</taxon>
    </lineage>
</organism>
<keyword evidence="2 5" id="KW-0479">Metal-binding</keyword>
<reference evidence="8 9" key="1">
    <citation type="journal article" date="2019" name="Sci. Rep.">
        <title>A high-quality genome of Eragrostis curvula grass provides insights into Poaceae evolution and supports new strategies to enhance forage quality.</title>
        <authorList>
            <person name="Carballo J."/>
            <person name="Santos B.A.C.M."/>
            <person name="Zappacosta D."/>
            <person name="Garbus I."/>
            <person name="Selva J.P."/>
            <person name="Gallo C.A."/>
            <person name="Diaz A."/>
            <person name="Albertini E."/>
            <person name="Caccamo M."/>
            <person name="Echenique V."/>
        </authorList>
    </citation>
    <scope>NUCLEOTIDE SEQUENCE [LARGE SCALE GENOMIC DNA]</scope>
    <source>
        <strain evidence="9">cv. Victoria</strain>
        <tissue evidence="8">Leaf</tissue>
    </source>
</reference>
<evidence type="ECO:0000256" key="5">
    <source>
        <dbReference type="RuleBase" id="RU003682"/>
    </source>
</evidence>
<evidence type="ECO:0000256" key="4">
    <source>
        <dbReference type="ARBA" id="ARBA00023004"/>
    </source>
</evidence>
<evidence type="ECO:0000256" key="3">
    <source>
        <dbReference type="ARBA" id="ARBA00023002"/>
    </source>
</evidence>
<evidence type="ECO:0000313" key="9">
    <source>
        <dbReference type="Proteomes" id="UP000324897"/>
    </source>
</evidence>
<dbReference type="Proteomes" id="UP000324897">
    <property type="component" value="Chromosome 1"/>
</dbReference>
<evidence type="ECO:0000256" key="2">
    <source>
        <dbReference type="ARBA" id="ARBA00022723"/>
    </source>
</evidence>
<protein>
    <recommendedName>
        <fullName evidence="7">Fe2OG dioxygenase domain-containing protein</fullName>
    </recommendedName>
</protein>
<evidence type="ECO:0000256" key="1">
    <source>
        <dbReference type="ARBA" id="ARBA00008056"/>
    </source>
</evidence>
<accession>A0A5J9VB42</accession>
<dbReference type="InterPro" id="IPR005123">
    <property type="entry name" value="Oxoglu/Fe-dep_dioxygenase_dom"/>
</dbReference>
<sequence>MADATASAGYDRLAELKAFDDTKAGVKGLVDAGVTAVPRIFHHPPDPHHHAPSITHPDDAAADSSSIPVIDLRVASRAELVAQAPAEARRPYYTRDAARRVKYSSNYDLFQAPAASWRDTLFLEMAPDGPSPEEIPPACRDIVFEYTRQVQSLCGVLLGLLSEALGLHRGYLEHDAGCRDGLSVKAASETAGFFQVVNHGIPEAAMSAMLAALRRFNEAPAEARRPYYTRDTARRVKYSSNYDLFQAPAASWRDTLFLEMAPDGPSPEEIPPTCRDIVFEYTSQVQSLCSVLLGLLSEALGLHRGYLEHDAGCRDGLGVAAHYYPPCPEPHLTLGAAKHSDPTFLTVLLQDGVGGLQALLGGGRWVDVPPGALVVNVGDFLEIMSNGRLKSVEHRVVASATARVSVACFFKPYGPAASTRVYGPIVEGDDAETPRYRSFTAVEFLRSRLDGRPPLDRFRL</sequence>
<gene>
    <name evidence="8" type="ORF">EJB05_24448</name>
</gene>
<dbReference type="Pfam" id="PF03171">
    <property type="entry name" value="2OG-FeII_Oxy"/>
    <property type="match status" value="1"/>
</dbReference>
<dbReference type="GO" id="GO:0051213">
    <property type="term" value="F:dioxygenase activity"/>
    <property type="evidence" value="ECO:0007669"/>
    <property type="project" value="UniProtKB-ARBA"/>
</dbReference>
<dbReference type="PANTHER" id="PTHR10209">
    <property type="entry name" value="OXIDOREDUCTASE, 2OG-FE II OXYGENASE FAMILY PROTEIN"/>
    <property type="match status" value="1"/>
</dbReference>
<dbReference type="EMBL" id="RWGY01000011">
    <property type="protein sequence ID" value="TVU32701.1"/>
    <property type="molecule type" value="Genomic_DNA"/>
</dbReference>
<dbReference type="Pfam" id="PF14226">
    <property type="entry name" value="DIOX_N"/>
    <property type="match status" value="1"/>
</dbReference>
<keyword evidence="9" id="KW-1185">Reference proteome</keyword>
<feature type="domain" description="Fe2OG dioxygenase" evidence="7">
    <location>
        <begin position="313"/>
        <end position="412"/>
    </location>
</feature>